<dbReference type="Proteomes" id="UP001519887">
    <property type="component" value="Unassembled WGS sequence"/>
</dbReference>
<dbReference type="InterPro" id="IPR029063">
    <property type="entry name" value="SAM-dependent_MTases_sf"/>
</dbReference>
<name>A0ABS7CDD0_9BACL</name>
<sequence length="63" mass="6976">LQELYGALLREMSRLLDPAGRAVLLAEDGALLRSAAEQYGLDCTELMRISLKGIQPAIYRLTK</sequence>
<gene>
    <name evidence="1" type="ORF">K0U00_33215</name>
</gene>
<accession>A0ABS7CDD0</accession>
<comment type="caution">
    <text evidence="1">The sequence shown here is derived from an EMBL/GenBank/DDBJ whole genome shotgun (WGS) entry which is preliminary data.</text>
</comment>
<feature type="non-terminal residue" evidence="1">
    <location>
        <position position="1"/>
    </location>
</feature>
<evidence type="ECO:0000313" key="2">
    <source>
        <dbReference type="Proteomes" id="UP001519887"/>
    </source>
</evidence>
<protein>
    <submittedName>
        <fullName evidence="1">Uncharacterized protein</fullName>
    </submittedName>
</protein>
<dbReference type="EMBL" id="JAHZIK010001403">
    <property type="protein sequence ID" value="MBW7458919.1"/>
    <property type="molecule type" value="Genomic_DNA"/>
</dbReference>
<keyword evidence="2" id="KW-1185">Reference proteome</keyword>
<dbReference type="Gene3D" id="3.40.50.150">
    <property type="entry name" value="Vaccinia Virus protein VP39"/>
    <property type="match status" value="1"/>
</dbReference>
<proteinExistence type="predicted"/>
<evidence type="ECO:0000313" key="1">
    <source>
        <dbReference type="EMBL" id="MBW7458919.1"/>
    </source>
</evidence>
<organism evidence="1 2">
    <name type="scientific">Paenibacillus sepulcri</name>
    <dbReference type="NCBI Taxonomy" id="359917"/>
    <lineage>
        <taxon>Bacteria</taxon>
        <taxon>Bacillati</taxon>
        <taxon>Bacillota</taxon>
        <taxon>Bacilli</taxon>
        <taxon>Bacillales</taxon>
        <taxon>Paenibacillaceae</taxon>
        <taxon>Paenibacillus</taxon>
    </lineage>
</organism>
<reference evidence="1 2" key="1">
    <citation type="submission" date="2021-07" db="EMBL/GenBank/DDBJ databases">
        <title>Paenibacillus radiodurans sp. nov., isolated from the southeastern edge of Tengger Desert.</title>
        <authorList>
            <person name="Zhang G."/>
        </authorList>
    </citation>
    <scope>NUCLEOTIDE SEQUENCE [LARGE SCALE GENOMIC DNA]</scope>
    <source>
        <strain evidence="1 2">CCM 7311</strain>
    </source>
</reference>